<accession>W7J2Q3</accession>
<evidence type="ECO:0000313" key="1">
    <source>
        <dbReference type="EMBL" id="EWC63347.1"/>
    </source>
</evidence>
<dbReference type="AlphaFoldDB" id="W7J2Q3"/>
<keyword evidence="2" id="KW-1185">Reference proteome</keyword>
<protein>
    <submittedName>
        <fullName evidence="1">Uncharacterized protein</fullName>
    </submittedName>
</protein>
<dbReference type="STRING" id="909613.UO65_1345"/>
<dbReference type="eggNOG" id="ENOG502ZSEC">
    <property type="taxonomic scope" value="Bacteria"/>
</dbReference>
<dbReference type="Proteomes" id="UP000019277">
    <property type="component" value="Unassembled WGS sequence"/>
</dbReference>
<dbReference type="EMBL" id="AYXG01000048">
    <property type="protein sequence ID" value="EWC63347.1"/>
    <property type="molecule type" value="Genomic_DNA"/>
</dbReference>
<comment type="caution">
    <text evidence="1">The sequence shown here is derived from an EMBL/GenBank/DDBJ whole genome shotgun (WGS) entry which is preliminary data.</text>
</comment>
<organism evidence="1 2">
    <name type="scientific">Actinokineospora spheciospongiae</name>
    <dbReference type="NCBI Taxonomy" id="909613"/>
    <lineage>
        <taxon>Bacteria</taxon>
        <taxon>Bacillati</taxon>
        <taxon>Actinomycetota</taxon>
        <taxon>Actinomycetes</taxon>
        <taxon>Pseudonocardiales</taxon>
        <taxon>Pseudonocardiaceae</taxon>
        <taxon>Actinokineospora</taxon>
    </lineage>
</organism>
<evidence type="ECO:0000313" key="2">
    <source>
        <dbReference type="Proteomes" id="UP000019277"/>
    </source>
</evidence>
<sequence>MSGFPAAVAAAASAVADVLDGHRPRGGGAYPIGVVLPVLVEQHDVLRAAVDAVPDPLPEPLAAELAGLMSYLQLLRVRYHRLSTIETQDSVFATRAITATHVEARRVRDRAKRM</sequence>
<reference evidence="1 2" key="1">
    <citation type="journal article" date="2014" name="Genome Announc.">
        <title>Draft Genome Sequence of the Antitrypanosomally Active Sponge-Associated Bacterium Actinokineospora sp. Strain EG49.</title>
        <authorList>
            <person name="Harjes J."/>
            <person name="Ryu T."/>
            <person name="Abdelmohsen U.R."/>
            <person name="Moitinho-Silva L."/>
            <person name="Horn H."/>
            <person name="Ravasi T."/>
            <person name="Hentschel U."/>
        </authorList>
    </citation>
    <scope>NUCLEOTIDE SEQUENCE [LARGE SCALE GENOMIC DNA]</scope>
    <source>
        <strain evidence="1 2">EG49</strain>
    </source>
</reference>
<dbReference type="RefSeq" id="WP_035279761.1">
    <property type="nucleotide sequence ID" value="NZ_AYXG01000048.1"/>
</dbReference>
<proteinExistence type="predicted"/>
<gene>
    <name evidence="1" type="ORF">UO65_1345</name>
</gene>
<name>W7J2Q3_9PSEU</name>